<evidence type="ECO:0000256" key="2">
    <source>
        <dbReference type="SAM" id="Phobius"/>
    </source>
</evidence>
<feature type="compositionally biased region" description="Polar residues" evidence="1">
    <location>
        <begin position="202"/>
        <end position="211"/>
    </location>
</feature>
<evidence type="ECO:0000256" key="1">
    <source>
        <dbReference type="SAM" id="MobiDB-lite"/>
    </source>
</evidence>
<keyword evidence="4" id="KW-1185">Reference proteome</keyword>
<comment type="caution">
    <text evidence="3">The sequence shown here is derived from an EMBL/GenBank/DDBJ whole genome shotgun (WGS) entry which is preliminary data.</text>
</comment>
<feature type="compositionally biased region" description="Polar residues" evidence="1">
    <location>
        <begin position="220"/>
        <end position="232"/>
    </location>
</feature>
<dbReference type="RefSeq" id="WP_204682626.1">
    <property type="nucleotide sequence ID" value="NZ_BSNR01000002.1"/>
</dbReference>
<keyword evidence="2" id="KW-1133">Transmembrane helix</keyword>
<reference evidence="3" key="1">
    <citation type="submission" date="2020-10" db="EMBL/GenBank/DDBJ databases">
        <title>Phylogeny of dyella-like bacteria.</title>
        <authorList>
            <person name="Fu J."/>
        </authorList>
    </citation>
    <scope>NUCLEOTIDE SEQUENCE</scope>
    <source>
        <strain evidence="3">DHOC52</strain>
    </source>
</reference>
<gene>
    <name evidence="3" type="ORF">ISP19_12455</name>
</gene>
<dbReference type="EMBL" id="JADIKE010000036">
    <property type="protein sequence ID" value="MBM7126182.1"/>
    <property type="molecule type" value="Genomic_DNA"/>
</dbReference>
<dbReference type="Proteomes" id="UP001430149">
    <property type="component" value="Unassembled WGS sequence"/>
</dbReference>
<feature type="region of interest" description="Disordered" evidence="1">
    <location>
        <begin position="189"/>
        <end position="232"/>
    </location>
</feature>
<evidence type="ECO:0000313" key="3">
    <source>
        <dbReference type="EMBL" id="MBM7126182.1"/>
    </source>
</evidence>
<accession>A0ABS2K4N6</accession>
<name>A0ABS2K4N6_9GAMM</name>
<proteinExistence type="predicted"/>
<keyword evidence="2" id="KW-0812">Transmembrane</keyword>
<feature type="transmembrane region" description="Helical" evidence="2">
    <location>
        <begin position="12"/>
        <end position="31"/>
    </location>
</feature>
<sequence length="232" mass="24284">MNAAAQRRLTPAFATVVAVLGGVLLCLLFGVGRGVEWDAPRVTPPLPAEHPVALPTPPALQSYAQVWDHPLFSSDRKPIVSSEGGDSGVSLNDLQLTGIILTPTLHMALLGPTHPNKDDDSQDVGVKEGANLPDSSWKLIKVLPRSAIFASPSGRTELKLPAGAPIDQPATNAAAPAIPMGGSPGMQMQPHNLPPPGGPMPSNATQAQRFQQLRAAILKQRSQQAGNAQGEH</sequence>
<organism evidence="3 4">
    <name type="scientific">Dyella flava</name>
    <dbReference type="NCBI Taxonomy" id="1920170"/>
    <lineage>
        <taxon>Bacteria</taxon>
        <taxon>Pseudomonadati</taxon>
        <taxon>Pseudomonadota</taxon>
        <taxon>Gammaproteobacteria</taxon>
        <taxon>Lysobacterales</taxon>
        <taxon>Rhodanobacteraceae</taxon>
        <taxon>Dyella</taxon>
    </lineage>
</organism>
<evidence type="ECO:0000313" key="4">
    <source>
        <dbReference type="Proteomes" id="UP001430149"/>
    </source>
</evidence>
<protein>
    <submittedName>
        <fullName evidence="3">General secretion pathway protein GspN</fullName>
    </submittedName>
</protein>
<keyword evidence="2" id="KW-0472">Membrane</keyword>